<gene>
    <name evidence="2" type="primary">cheW_2</name>
    <name evidence="2" type="ORF">MOHU_01280</name>
</gene>
<feature type="domain" description="CheW-like" evidence="1">
    <location>
        <begin position="11"/>
        <end position="73"/>
    </location>
</feature>
<dbReference type="InterPro" id="IPR036061">
    <property type="entry name" value="CheW-like_dom_sf"/>
</dbReference>
<dbReference type="AlphaFoldDB" id="A0A2T0AXY1"/>
<reference evidence="2 3" key="1">
    <citation type="submission" date="2018-03" db="EMBL/GenBank/DDBJ databases">
        <title>Genome sequence of Moorella humiferrea DSM 23265.</title>
        <authorList>
            <person name="Poehlein A."/>
            <person name="Daniel R."/>
        </authorList>
    </citation>
    <scope>NUCLEOTIDE SEQUENCE [LARGE SCALE GENOMIC DNA]</scope>
    <source>
        <strain evidence="2 3">DSM 23265</strain>
    </source>
</reference>
<dbReference type="GO" id="GO:0006935">
    <property type="term" value="P:chemotaxis"/>
    <property type="evidence" value="ECO:0007669"/>
    <property type="project" value="InterPro"/>
</dbReference>
<protein>
    <submittedName>
        <fullName evidence="2">Chemotaxis protein CheW</fullName>
    </submittedName>
</protein>
<name>A0A2T0AXY1_9FIRM</name>
<dbReference type="OrthoDB" id="9794382at2"/>
<evidence type="ECO:0000313" key="3">
    <source>
        <dbReference type="Proteomes" id="UP000238415"/>
    </source>
</evidence>
<dbReference type="InterPro" id="IPR039315">
    <property type="entry name" value="CheW"/>
</dbReference>
<dbReference type="PANTHER" id="PTHR22617">
    <property type="entry name" value="CHEMOTAXIS SENSOR HISTIDINE KINASE-RELATED"/>
    <property type="match status" value="1"/>
</dbReference>
<comment type="caution">
    <text evidence="2">The sequence shown here is derived from an EMBL/GenBank/DDBJ whole genome shotgun (WGS) entry which is preliminary data.</text>
</comment>
<dbReference type="RefSeq" id="WP_106004181.1">
    <property type="nucleotide sequence ID" value="NZ_CP136419.1"/>
</dbReference>
<dbReference type="Pfam" id="PF01584">
    <property type="entry name" value="CheW"/>
    <property type="match status" value="1"/>
</dbReference>
<dbReference type="Gene3D" id="2.30.30.40">
    <property type="entry name" value="SH3 Domains"/>
    <property type="match status" value="1"/>
</dbReference>
<sequence length="73" mass="8087">MAIAGATVASLDQYVVFRLGQKSYGIAIEYLQEIIRVPYVVKVPLTPPYMRGLANLRGNILPSIKRLNLKRGA</sequence>
<dbReference type="InterPro" id="IPR002545">
    <property type="entry name" value="CheW-lke_dom"/>
</dbReference>
<evidence type="ECO:0000313" key="2">
    <source>
        <dbReference type="EMBL" id="PRR75747.1"/>
    </source>
</evidence>
<dbReference type="EMBL" id="PVXM01000003">
    <property type="protein sequence ID" value="PRR75747.1"/>
    <property type="molecule type" value="Genomic_DNA"/>
</dbReference>
<evidence type="ECO:0000259" key="1">
    <source>
        <dbReference type="PROSITE" id="PS50851"/>
    </source>
</evidence>
<dbReference type="GO" id="GO:0007165">
    <property type="term" value="P:signal transduction"/>
    <property type="evidence" value="ECO:0007669"/>
    <property type="project" value="InterPro"/>
</dbReference>
<keyword evidence="3" id="KW-1185">Reference proteome</keyword>
<proteinExistence type="predicted"/>
<dbReference type="SUPFAM" id="SSF50341">
    <property type="entry name" value="CheW-like"/>
    <property type="match status" value="1"/>
</dbReference>
<dbReference type="GO" id="GO:0005829">
    <property type="term" value="C:cytosol"/>
    <property type="evidence" value="ECO:0007669"/>
    <property type="project" value="TreeGrafter"/>
</dbReference>
<dbReference type="Gene3D" id="2.40.50.180">
    <property type="entry name" value="CheA-289, Domain 4"/>
    <property type="match status" value="1"/>
</dbReference>
<dbReference type="Proteomes" id="UP000238415">
    <property type="component" value="Unassembled WGS sequence"/>
</dbReference>
<dbReference type="PANTHER" id="PTHR22617:SF23">
    <property type="entry name" value="CHEMOTAXIS PROTEIN CHEW"/>
    <property type="match status" value="1"/>
</dbReference>
<organism evidence="2 3">
    <name type="scientific">Neomoorella humiferrea</name>
    <dbReference type="NCBI Taxonomy" id="676965"/>
    <lineage>
        <taxon>Bacteria</taxon>
        <taxon>Bacillati</taxon>
        <taxon>Bacillota</taxon>
        <taxon>Clostridia</taxon>
        <taxon>Neomoorellales</taxon>
        <taxon>Neomoorellaceae</taxon>
        <taxon>Neomoorella</taxon>
    </lineage>
</organism>
<dbReference type="PROSITE" id="PS50851">
    <property type="entry name" value="CHEW"/>
    <property type="match status" value="1"/>
</dbReference>
<accession>A0A2T0AXY1</accession>